<feature type="region of interest" description="Disordered" evidence="1">
    <location>
        <begin position="35"/>
        <end position="74"/>
    </location>
</feature>
<feature type="compositionally biased region" description="Basic and acidic residues" evidence="1">
    <location>
        <begin position="35"/>
        <end position="53"/>
    </location>
</feature>
<protein>
    <submittedName>
        <fullName evidence="2">Uncharacterized protein</fullName>
    </submittedName>
</protein>
<dbReference type="EMBL" id="KK198753">
    <property type="protein sequence ID" value="KCW88908.1"/>
    <property type="molecule type" value="Genomic_DNA"/>
</dbReference>
<dbReference type="AlphaFoldDB" id="A0A059DDT5"/>
<name>A0A059DDT5_EUCGR</name>
<dbReference type="InParanoid" id="A0A059DDT5"/>
<sequence length="88" mass="10379">MCTSRSLLPFVIRLVDRWQTRARLVFFSIFGSPQKRESVTETPHRPQLRRDNVPTHSHRTTVRKSVPVPGRPHFPTPYKIENSVPWNF</sequence>
<accession>A0A059DDT5</accession>
<evidence type="ECO:0000256" key="1">
    <source>
        <dbReference type="SAM" id="MobiDB-lite"/>
    </source>
</evidence>
<dbReference type="Gramene" id="KCW88908">
    <property type="protein sequence ID" value="KCW88908"/>
    <property type="gene ID" value="EUGRSUZ_A01237"/>
</dbReference>
<gene>
    <name evidence="2" type="ORF">EUGRSUZ_A01237</name>
</gene>
<reference evidence="2" key="1">
    <citation type="submission" date="2013-07" db="EMBL/GenBank/DDBJ databases">
        <title>The genome of Eucalyptus grandis.</title>
        <authorList>
            <person name="Schmutz J."/>
            <person name="Hayes R."/>
            <person name="Myburg A."/>
            <person name="Tuskan G."/>
            <person name="Grattapaglia D."/>
            <person name="Rokhsar D.S."/>
        </authorList>
    </citation>
    <scope>NUCLEOTIDE SEQUENCE</scope>
    <source>
        <tissue evidence="2">Leaf extractions</tissue>
    </source>
</reference>
<proteinExistence type="predicted"/>
<organism evidence="2">
    <name type="scientific">Eucalyptus grandis</name>
    <name type="common">Flooded gum</name>
    <dbReference type="NCBI Taxonomy" id="71139"/>
    <lineage>
        <taxon>Eukaryota</taxon>
        <taxon>Viridiplantae</taxon>
        <taxon>Streptophyta</taxon>
        <taxon>Embryophyta</taxon>
        <taxon>Tracheophyta</taxon>
        <taxon>Spermatophyta</taxon>
        <taxon>Magnoliopsida</taxon>
        <taxon>eudicotyledons</taxon>
        <taxon>Gunneridae</taxon>
        <taxon>Pentapetalae</taxon>
        <taxon>rosids</taxon>
        <taxon>malvids</taxon>
        <taxon>Myrtales</taxon>
        <taxon>Myrtaceae</taxon>
        <taxon>Myrtoideae</taxon>
        <taxon>Eucalypteae</taxon>
        <taxon>Eucalyptus</taxon>
    </lineage>
</organism>
<evidence type="ECO:0000313" key="2">
    <source>
        <dbReference type="EMBL" id="KCW88908.1"/>
    </source>
</evidence>